<dbReference type="PANTHER" id="PTHR43179:SF12">
    <property type="entry name" value="GALACTOFURANOSYLTRANSFERASE GLFT2"/>
    <property type="match status" value="1"/>
</dbReference>
<dbReference type="Gene3D" id="3.90.550.10">
    <property type="entry name" value="Spore Coat Polysaccharide Biosynthesis Protein SpsA, Chain A"/>
    <property type="match status" value="1"/>
</dbReference>
<comment type="pathway">
    <text evidence="1">Cell wall biogenesis; cell wall polysaccharide biosynthesis.</text>
</comment>
<proteinExistence type="inferred from homology"/>
<evidence type="ECO:0000256" key="2">
    <source>
        <dbReference type="ARBA" id="ARBA00006739"/>
    </source>
</evidence>
<sequence>MTGLEVPGLAVTGPDATGRRRTAVVTIAHGRHEHLRGQQWGLARQTALADLHVVVAMGDPEVAAVAREREGEPDEQPASTILTVRCDVEGTDLPLAHARNAGARAAIAAGADRLVFLDVDCIPDARTVERYTAVLDSAAQDPARPGPVVASGTVAYLPPAAHPADYRSPTLSELADPHPGRPTPAAGTVQVADDLRLFWSLSFALTAADWERIGGFSEDYVGYGAEDTDFGQRLGAANGTMLWVGGAAAYHQHHPTEAPPVRHLTSIVRNANVFRERWGWFPMEGWLTAFADRGLAALDPATGRWVEHARPGG</sequence>
<dbReference type="PANTHER" id="PTHR43179">
    <property type="entry name" value="RHAMNOSYLTRANSFERASE WBBL"/>
    <property type="match status" value="1"/>
</dbReference>
<protein>
    <submittedName>
        <fullName evidence="6">Galactosyltransferase-related protein</fullName>
    </submittedName>
</protein>
<keyword evidence="4" id="KW-0808">Transferase</keyword>
<dbReference type="Pfam" id="PF02709">
    <property type="entry name" value="Glyco_transf_7C"/>
    <property type="match status" value="1"/>
</dbReference>
<dbReference type="EMBL" id="CP157483">
    <property type="protein sequence ID" value="XBO42806.1"/>
    <property type="molecule type" value="Genomic_DNA"/>
</dbReference>
<gene>
    <name evidence="6" type="ORF">ABEG17_14685</name>
</gene>
<dbReference type="SUPFAM" id="SSF53448">
    <property type="entry name" value="Nucleotide-diphospho-sugar transferases"/>
    <property type="match status" value="1"/>
</dbReference>
<comment type="similarity">
    <text evidence="2">Belongs to the glycosyltransferase 2 family.</text>
</comment>
<evidence type="ECO:0000256" key="4">
    <source>
        <dbReference type="ARBA" id="ARBA00022679"/>
    </source>
</evidence>
<evidence type="ECO:0000259" key="5">
    <source>
        <dbReference type="Pfam" id="PF02709"/>
    </source>
</evidence>
<evidence type="ECO:0000313" key="6">
    <source>
        <dbReference type="EMBL" id="XBO42806.1"/>
    </source>
</evidence>
<reference evidence="6" key="1">
    <citation type="submission" date="2024-05" db="EMBL/GenBank/DDBJ databases">
        <authorList>
            <person name="Kim S."/>
            <person name="Heo J."/>
            <person name="Choi H."/>
            <person name="Choi Y."/>
            <person name="Kwon S.-W."/>
            <person name="Kim Y."/>
        </authorList>
    </citation>
    <scope>NUCLEOTIDE SEQUENCE</scope>
    <source>
        <strain evidence="6">KACC 23699</strain>
    </source>
</reference>
<evidence type="ECO:0000256" key="1">
    <source>
        <dbReference type="ARBA" id="ARBA00004776"/>
    </source>
</evidence>
<keyword evidence="3 6" id="KW-0328">Glycosyltransferase</keyword>
<dbReference type="AlphaFoldDB" id="A0AAU7JR83"/>
<dbReference type="RefSeq" id="WP_406830225.1">
    <property type="nucleotide sequence ID" value="NZ_CP157483.1"/>
</dbReference>
<dbReference type="InterPro" id="IPR029044">
    <property type="entry name" value="Nucleotide-diphossugar_trans"/>
</dbReference>
<evidence type="ECO:0000256" key="3">
    <source>
        <dbReference type="ARBA" id="ARBA00022676"/>
    </source>
</evidence>
<dbReference type="GO" id="GO:0016757">
    <property type="term" value="F:glycosyltransferase activity"/>
    <property type="evidence" value="ECO:0007669"/>
    <property type="project" value="UniProtKB-KW"/>
</dbReference>
<accession>A0AAU7JR83</accession>
<name>A0AAU7JR83_9MICO</name>
<organism evidence="6">
    <name type="scientific">Pedococcus sp. KACC 23699</name>
    <dbReference type="NCBI Taxonomy" id="3149228"/>
    <lineage>
        <taxon>Bacteria</taxon>
        <taxon>Bacillati</taxon>
        <taxon>Actinomycetota</taxon>
        <taxon>Actinomycetes</taxon>
        <taxon>Micrococcales</taxon>
        <taxon>Intrasporangiaceae</taxon>
        <taxon>Pedococcus</taxon>
    </lineage>
</organism>
<feature type="domain" description="Galactosyltransferase C-terminal" evidence="5">
    <location>
        <begin position="198"/>
        <end position="246"/>
    </location>
</feature>
<dbReference type="InterPro" id="IPR027791">
    <property type="entry name" value="Galactosyl_T_C"/>
</dbReference>